<gene>
    <name evidence="2" type="ORF">IPC1295_19490</name>
</gene>
<feature type="transmembrane region" description="Helical" evidence="1">
    <location>
        <begin position="58"/>
        <end position="79"/>
    </location>
</feature>
<sequence length="143" mass="14671">MYGNVGLAFAIILFGIANAGQQLFCFAIVPDIIALQRARTGIAEEGAFTGLWIWGEKVGLAIGAGLSGLVLQLVGFQQGAGVQVLEQSETALYGILLMATLLPALVCLLSIPALLCSAKAMSGLGGRDHLSNKAQQSPGLSSG</sequence>
<feature type="transmembrane region" description="Helical" evidence="1">
    <location>
        <begin position="6"/>
        <end position="29"/>
    </location>
</feature>
<dbReference type="Proteomes" id="UP000284767">
    <property type="component" value="Unassembled WGS sequence"/>
</dbReference>
<evidence type="ECO:0000313" key="3">
    <source>
        <dbReference type="Proteomes" id="UP000284767"/>
    </source>
</evidence>
<dbReference type="EMBL" id="NSNE01000011">
    <property type="protein sequence ID" value="RPM12944.1"/>
    <property type="molecule type" value="Genomic_DNA"/>
</dbReference>
<dbReference type="RefSeq" id="WP_124097120.1">
    <property type="nucleotide sequence ID" value="NZ_NSNE01000011.1"/>
</dbReference>
<protein>
    <recommendedName>
        <fullName evidence="4">MFS transporter</fullName>
    </recommendedName>
</protein>
<dbReference type="Pfam" id="PF13347">
    <property type="entry name" value="MFS_2"/>
    <property type="match status" value="1"/>
</dbReference>
<name>A0A7M2ZT67_PSEAI</name>
<keyword evidence="1" id="KW-0472">Membrane</keyword>
<dbReference type="AlphaFoldDB" id="A0A7M2ZT67"/>
<evidence type="ECO:0000256" key="1">
    <source>
        <dbReference type="SAM" id="Phobius"/>
    </source>
</evidence>
<comment type="caution">
    <text evidence="2">The sequence shown here is derived from an EMBL/GenBank/DDBJ whole genome shotgun (WGS) entry which is preliminary data.</text>
</comment>
<organism evidence="2 3">
    <name type="scientific">Pseudomonas aeruginosa</name>
    <dbReference type="NCBI Taxonomy" id="287"/>
    <lineage>
        <taxon>Bacteria</taxon>
        <taxon>Pseudomonadati</taxon>
        <taxon>Pseudomonadota</taxon>
        <taxon>Gammaproteobacteria</taxon>
        <taxon>Pseudomonadales</taxon>
        <taxon>Pseudomonadaceae</taxon>
        <taxon>Pseudomonas</taxon>
    </lineage>
</organism>
<keyword evidence="1" id="KW-1133">Transmembrane helix</keyword>
<evidence type="ECO:0000313" key="2">
    <source>
        <dbReference type="EMBL" id="RPM12944.1"/>
    </source>
</evidence>
<evidence type="ECO:0008006" key="4">
    <source>
        <dbReference type="Google" id="ProtNLM"/>
    </source>
</evidence>
<keyword evidence="1" id="KW-0812">Transmembrane</keyword>
<reference evidence="2 3" key="1">
    <citation type="submission" date="2017-08" db="EMBL/GenBank/DDBJ databases">
        <authorList>
            <person name="Feschi L."/>
            <person name="Jeukens J."/>
            <person name="Emond-Rheault J.-G."/>
            <person name="Kukavica-Ibrulj I."/>
            <person name="Boyle B."/>
            <person name="Levesque R.C."/>
        </authorList>
    </citation>
    <scope>NUCLEOTIDE SEQUENCE [LARGE SCALE GENOMIC DNA]</scope>
    <source>
        <strain evidence="2 3">PA-W36</strain>
    </source>
</reference>
<feature type="transmembrane region" description="Helical" evidence="1">
    <location>
        <begin position="91"/>
        <end position="115"/>
    </location>
</feature>
<accession>A0A7M2ZT67</accession>
<proteinExistence type="predicted"/>
<reference evidence="2 3" key="2">
    <citation type="submission" date="2019-01" db="EMBL/GenBank/DDBJ databases">
        <title>The Pseudomonas aeruginosa pan-genome provides new insights on its population structure, horizontal gene transfer and pathogenicity.</title>
        <authorList>
            <person name="Freschi L."/>
            <person name="Vincent A.T."/>
            <person name="Jeukens J."/>
            <person name="Emond-Rheault J.-G."/>
            <person name="Kukavica-Ibrulj I."/>
            <person name="Dupont M.-J."/>
            <person name="Charette S.J."/>
            <person name="Boyle B."/>
            <person name="Levesque R.C."/>
        </authorList>
    </citation>
    <scope>NUCLEOTIDE SEQUENCE [LARGE SCALE GENOMIC DNA]</scope>
    <source>
        <strain evidence="2 3">PA-W36</strain>
    </source>
</reference>